<dbReference type="GO" id="GO:0004814">
    <property type="term" value="F:arginine-tRNA ligase activity"/>
    <property type="evidence" value="ECO:0007669"/>
    <property type="project" value="UniProtKB-EC"/>
</dbReference>
<comment type="catalytic activity">
    <reaction evidence="7 8">
        <text>tRNA(Arg) + L-arginine + ATP = L-arginyl-tRNA(Arg) + AMP + diphosphate</text>
        <dbReference type="Rhea" id="RHEA:20301"/>
        <dbReference type="Rhea" id="RHEA-COMP:9658"/>
        <dbReference type="Rhea" id="RHEA-COMP:9673"/>
        <dbReference type="ChEBI" id="CHEBI:30616"/>
        <dbReference type="ChEBI" id="CHEBI:32682"/>
        <dbReference type="ChEBI" id="CHEBI:33019"/>
        <dbReference type="ChEBI" id="CHEBI:78442"/>
        <dbReference type="ChEBI" id="CHEBI:78513"/>
        <dbReference type="ChEBI" id="CHEBI:456215"/>
        <dbReference type="EC" id="6.1.1.19"/>
    </reaction>
</comment>
<comment type="similarity">
    <text evidence="1 8 9">Belongs to the class-I aminoacyl-tRNA synthetase family.</text>
</comment>
<evidence type="ECO:0000259" key="10">
    <source>
        <dbReference type="SMART" id="SM00836"/>
    </source>
</evidence>
<dbReference type="InterPro" id="IPR009080">
    <property type="entry name" value="tRNAsynth_Ia_anticodon-bd"/>
</dbReference>
<keyword evidence="3 8" id="KW-0547">Nucleotide-binding</keyword>
<evidence type="ECO:0000256" key="7">
    <source>
        <dbReference type="ARBA" id="ARBA00049339"/>
    </source>
</evidence>
<feature type="domain" description="DALR anticodon binding" evidence="10">
    <location>
        <begin position="504"/>
        <end position="636"/>
    </location>
</feature>
<feature type="short sequence motif" description="'HIGH' region" evidence="8">
    <location>
        <begin position="132"/>
        <end position="142"/>
    </location>
</feature>
<keyword evidence="6 8" id="KW-0030">Aminoacyl-tRNA synthetase</keyword>
<evidence type="ECO:0000256" key="9">
    <source>
        <dbReference type="RuleBase" id="RU363038"/>
    </source>
</evidence>
<dbReference type="EC" id="6.1.1.19" evidence="8"/>
<keyword evidence="5 8" id="KW-0648">Protein biosynthesis</keyword>
<dbReference type="SUPFAM" id="SSF47323">
    <property type="entry name" value="Anticodon-binding domain of a subclass of class I aminoacyl-tRNA synthetases"/>
    <property type="match status" value="1"/>
</dbReference>
<dbReference type="SUPFAM" id="SSF55190">
    <property type="entry name" value="Arginyl-tRNA synthetase (ArgRS), N-terminal 'additional' domain"/>
    <property type="match status" value="1"/>
</dbReference>
<accession>A0ABY6HY03</accession>
<dbReference type="InterPro" id="IPR036695">
    <property type="entry name" value="Arg-tRNA-synth_N_sf"/>
</dbReference>
<dbReference type="PRINTS" id="PR01038">
    <property type="entry name" value="TRNASYNTHARG"/>
</dbReference>
<sequence length="636" mass="74057">MDYILGLAQFFEKLLENKNLTSKKLSKFIKPAKKGLKIDFAMNCFALKRDLNKDGPEIAQDIINLITEDVLLHFPFIAAIEGDGPYINIILNKASMAADIFPQILSDVRTYAKSHYLKTQKSARLVVEYPSPNTNKPLHLGHVRNMLLGQSLSLINQKVDNTVFQTNLFNDRGIHICKSMWAYQKFGEKKTPESENRKSDHFVGDFYVKFAQEEARLKNGLEDQIAQLENERKKPLPDQNVAYINQLTREIDATDYGKMQKELKQMLVDWENKDPEVRALWRMMNDWAEMGYKKTFEIFKIKHDKTYFESEIYNKGKEIVVQGLKKGVFEELEDGAIIAKFKKKGLPKQKVFVRRDGTTLYATQDLYLAYSKMADFNYDRSIYVIGNEQNMQLRTIFAVLNRLGMKAENFHYSYGMINLTTGKMKSREGTVVDADDILEELELLALDAIRERYDDLDETVVVERAHVIAMAALRFFILKYDYARDFLFDPKQSIAFEGETGPYILYSYARICSVFRKAIKENIHVPFDPITSEKEMLLTFDSNLVKEYTDSHEQSLIEYLQRYPEVMTDSARHLKPHLLTRYLYELAQEFTRFYHACPILQENVEIQTARLWLIEVVRIVLKDGLQTLNIEVLNEM</sequence>
<dbReference type="NCBIfam" id="TIGR00456">
    <property type="entry name" value="argS"/>
    <property type="match status" value="1"/>
</dbReference>
<dbReference type="InterPro" id="IPR008909">
    <property type="entry name" value="DALR_anticod-bd"/>
</dbReference>
<evidence type="ECO:0000256" key="2">
    <source>
        <dbReference type="ARBA" id="ARBA00022598"/>
    </source>
</evidence>
<dbReference type="Gene3D" id="3.30.1360.70">
    <property type="entry name" value="Arginyl tRNA synthetase N-terminal domain"/>
    <property type="match status" value="1"/>
</dbReference>
<dbReference type="PANTHER" id="PTHR11956:SF5">
    <property type="entry name" value="ARGININE--TRNA LIGASE, CYTOPLASMIC"/>
    <property type="match status" value="1"/>
</dbReference>
<dbReference type="InterPro" id="IPR001412">
    <property type="entry name" value="aa-tRNA-synth_I_CS"/>
</dbReference>
<evidence type="ECO:0000256" key="1">
    <source>
        <dbReference type="ARBA" id="ARBA00005594"/>
    </source>
</evidence>
<evidence type="ECO:0000256" key="3">
    <source>
        <dbReference type="ARBA" id="ARBA00022741"/>
    </source>
</evidence>
<dbReference type="PROSITE" id="PS00178">
    <property type="entry name" value="AA_TRNA_LIGASE_I"/>
    <property type="match status" value="1"/>
</dbReference>
<dbReference type="SUPFAM" id="SSF52374">
    <property type="entry name" value="Nucleotidylyl transferase"/>
    <property type="match status" value="1"/>
</dbReference>
<evidence type="ECO:0000256" key="6">
    <source>
        <dbReference type="ARBA" id="ARBA00023146"/>
    </source>
</evidence>
<comment type="subcellular location">
    <subcellularLocation>
        <location evidence="8">Cytoplasm</location>
    </subcellularLocation>
</comment>
<dbReference type="Proteomes" id="UP001208689">
    <property type="component" value="Chromosome"/>
</dbReference>
<dbReference type="SMART" id="SM00836">
    <property type="entry name" value="DALR_1"/>
    <property type="match status" value="1"/>
</dbReference>
<dbReference type="InterPro" id="IPR014729">
    <property type="entry name" value="Rossmann-like_a/b/a_fold"/>
</dbReference>
<dbReference type="HAMAP" id="MF_00123">
    <property type="entry name" value="Arg_tRNA_synth"/>
    <property type="match status" value="1"/>
</dbReference>
<dbReference type="InterPro" id="IPR001278">
    <property type="entry name" value="Arg-tRNA-ligase"/>
</dbReference>
<dbReference type="Pfam" id="PF00750">
    <property type="entry name" value="tRNA-synt_1d"/>
    <property type="match status" value="1"/>
</dbReference>
<evidence type="ECO:0000256" key="4">
    <source>
        <dbReference type="ARBA" id="ARBA00022840"/>
    </source>
</evidence>
<reference evidence="11" key="1">
    <citation type="submission" date="2022-09" db="EMBL/GenBank/DDBJ databases">
        <title>Actin cytoskeleton and complex cell architecture in an #Asgard archaeon.</title>
        <authorList>
            <person name="Ponce Toledo R.I."/>
            <person name="Schleper C."/>
            <person name="Rodrigues Oliveira T."/>
            <person name="Wollweber F."/>
            <person name="Xu J."/>
            <person name="Rittmann S."/>
            <person name="Klingl A."/>
            <person name="Pilhofer M."/>
        </authorList>
    </citation>
    <scope>NUCLEOTIDE SEQUENCE</scope>
    <source>
        <strain evidence="11">B-35</strain>
    </source>
</reference>
<organism evidence="11 12">
    <name type="scientific">Candidatus Lokiarchaeum ossiferum</name>
    <dbReference type="NCBI Taxonomy" id="2951803"/>
    <lineage>
        <taxon>Archaea</taxon>
        <taxon>Promethearchaeati</taxon>
        <taxon>Promethearchaeota</taxon>
        <taxon>Promethearchaeia</taxon>
        <taxon>Promethearchaeales</taxon>
        <taxon>Promethearchaeaceae</taxon>
        <taxon>Candidatus Lokiarchaeum</taxon>
    </lineage>
</organism>
<keyword evidence="2 8" id="KW-0436">Ligase</keyword>
<keyword evidence="4 8" id="KW-0067">ATP-binding</keyword>
<evidence type="ECO:0000313" key="11">
    <source>
        <dbReference type="EMBL" id="UYP47434.1"/>
    </source>
</evidence>
<dbReference type="EMBL" id="CP104013">
    <property type="protein sequence ID" value="UYP47434.1"/>
    <property type="molecule type" value="Genomic_DNA"/>
</dbReference>
<evidence type="ECO:0000256" key="5">
    <source>
        <dbReference type="ARBA" id="ARBA00022917"/>
    </source>
</evidence>
<dbReference type="Gene3D" id="3.40.50.620">
    <property type="entry name" value="HUPs"/>
    <property type="match status" value="1"/>
</dbReference>
<gene>
    <name evidence="8" type="primary">argS</name>
    <name evidence="11" type="ORF">NEF87_003719</name>
</gene>
<dbReference type="Gene3D" id="1.10.730.10">
    <property type="entry name" value="Isoleucyl-tRNA Synthetase, Domain 1"/>
    <property type="match status" value="1"/>
</dbReference>
<name>A0ABY6HY03_9ARCH</name>
<keyword evidence="12" id="KW-1185">Reference proteome</keyword>
<evidence type="ECO:0000313" key="12">
    <source>
        <dbReference type="Proteomes" id="UP001208689"/>
    </source>
</evidence>
<proteinExistence type="inferred from homology"/>
<evidence type="ECO:0000256" key="8">
    <source>
        <dbReference type="HAMAP-Rule" id="MF_00123"/>
    </source>
</evidence>
<dbReference type="InterPro" id="IPR035684">
    <property type="entry name" value="ArgRS_core"/>
</dbReference>
<dbReference type="Pfam" id="PF05746">
    <property type="entry name" value="DALR_1"/>
    <property type="match status" value="1"/>
</dbReference>
<dbReference type="PANTHER" id="PTHR11956">
    <property type="entry name" value="ARGINYL-TRNA SYNTHETASE"/>
    <property type="match status" value="1"/>
</dbReference>
<keyword evidence="8" id="KW-0963">Cytoplasm</keyword>
<protein>
    <recommendedName>
        <fullName evidence="8">Arginine--tRNA ligase</fullName>
        <ecNumber evidence="8">6.1.1.19</ecNumber>
    </recommendedName>
    <alternativeName>
        <fullName evidence="8">Arginyl-tRNA synthetase</fullName>
        <shortName evidence="8">ArgRS</shortName>
    </alternativeName>
</protein>